<dbReference type="EMBL" id="SRZB01000023">
    <property type="protein sequence ID" value="TGX98012.1"/>
    <property type="molecule type" value="Genomic_DNA"/>
</dbReference>
<evidence type="ECO:0000313" key="1">
    <source>
        <dbReference type="EMBL" id="TGX98012.1"/>
    </source>
</evidence>
<protein>
    <submittedName>
        <fullName evidence="1">Uncharacterized protein</fullName>
    </submittedName>
</protein>
<accession>A0AC61QY35</accession>
<name>A0AC61QY35_9FIRM</name>
<comment type="caution">
    <text evidence="1">The sequence shown here is derived from an EMBL/GenBank/DDBJ whole genome shotgun (WGS) entry which is preliminary data.</text>
</comment>
<reference evidence="1" key="1">
    <citation type="submission" date="2019-04" db="EMBL/GenBank/DDBJ databases">
        <title>Microbes associate with the intestines of laboratory mice.</title>
        <authorList>
            <person name="Navarre W."/>
            <person name="Wong E."/>
            <person name="Huang K."/>
            <person name="Tropini C."/>
            <person name="Ng K."/>
            <person name="Yu B."/>
        </authorList>
    </citation>
    <scope>NUCLEOTIDE SEQUENCE</scope>
    <source>
        <strain evidence="1">NM72_1-8</strain>
    </source>
</reference>
<dbReference type="Proteomes" id="UP000307720">
    <property type="component" value="Unassembled WGS sequence"/>
</dbReference>
<evidence type="ECO:0000313" key="2">
    <source>
        <dbReference type="Proteomes" id="UP000307720"/>
    </source>
</evidence>
<gene>
    <name evidence="1" type="ORF">E5357_10620</name>
</gene>
<sequence>MAKKRLGAVLCLAAALMMAGCQGGEKTQNPAGAPPGQVSSTEDGQQENSIMGKVTAIDERGEAKEASAGDVEEGTFVRVMMDGDTAVSVTIMRMEQKNREGGNETEK</sequence>
<proteinExistence type="predicted"/>
<organism evidence="1 2">
    <name type="scientific">Hominisplanchenecus murintestinalis</name>
    <dbReference type="NCBI Taxonomy" id="2941517"/>
    <lineage>
        <taxon>Bacteria</taxon>
        <taxon>Bacillati</taxon>
        <taxon>Bacillota</taxon>
        <taxon>Clostridia</taxon>
        <taxon>Lachnospirales</taxon>
        <taxon>Lachnospiraceae</taxon>
        <taxon>Hominisplanchenecus</taxon>
    </lineage>
</organism>
<keyword evidence="2" id="KW-1185">Reference proteome</keyword>